<evidence type="ECO:0000256" key="12">
    <source>
        <dbReference type="PROSITE-ProRule" id="PRU10141"/>
    </source>
</evidence>
<keyword evidence="9 12" id="KW-0067">ATP-binding</keyword>
<dbReference type="Gene3D" id="1.10.510.10">
    <property type="entry name" value="Transferase(Phosphotransferase) domain 1"/>
    <property type="match status" value="1"/>
</dbReference>
<evidence type="ECO:0000256" key="11">
    <source>
        <dbReference type="PROSITE-ProRule" id="PRU00125"/>
    </source>
</evidence>
<evidence type="ECO:0000256" key="2">
    <source>
        <dbReference type="ARBA" id="ARBA00012513"/>
    </source>
</evidence>
<keyword evidence="4" id="KW-0808">Transferase</keyword>
<accession>A0ABM0MQR9</accession>
<dbReference type="Gene3D" id="2.30.42.10">
    <property type="match status" value="1"/>
</dbReference>
<evidence type="ECO:0000256" key="8">
    <source>
        <dbReference type="ARBA" id="ARBA00022833"/>
    </source>
</evidence>
<evidence type="ECO:0000259" key="15">
    <source>
        <dbReference type="PROSITE" id="PS50106"/>
    </source>
</evidence>
<dbReference type="Gene3D" id="2.10.110.10">
    <property type="entry name" value="Cysteine Rich Protein"/>
    <property type="match status" value="2"/>
</dbReference>
<evidence type="ECO:0000256" key="7">
    <source>
        <dbReference type="ARBA" id="ARBA00022777"/>
    </source>
</evidence>
<protein>
    <recommendedName>
        <fullName evidence="2">non-specific serine/threonine protein kinase</fullName>
        <ecNumber evidence="2">2.7.11.1</ecNumber>
    </recommendedName>
</protein>
<dbReference type="PROSITE" id="PS00107">
    <property type="entry name" value="PROTEIN_KINASE_ATP"/>
    <property type="match status" value="1"/>
</dbReference>
<proteinExistence type="inferred from homology"/>
<keyword evidence="6 12" id="KW-0547">Nucleotide-binding</keyword>
<dbReference type="Proteomes" id="UP000694865">
    <property type="component" value="Unplaced"/>
</dbReference>
<evidence type="ECO:0000256" key="1">
    <source>
        <dbReference type="ARBA" id="ARBA00005843"/>
    </source>
</evidence>
<dbReference type="InterPro" id="IPR000719">
    <property type="entry name" value="Prot_kinase_dom"/>
</dbReference>
<dbReference type="InterPro" id="IPR036034">
    <property type="entry name" value="PDZ_sf"/>
</dbReference>
<organism evidence="16 17">
    <name type="scientific">Saccoglossus kowalevskii</name>
    <name type="common">Acorn worm</name>
    <dbReference type="NCBI Taxonomy" id="10224"/>
    <lineage>
        <taxon>Eukaryota</taxon>
        <taxon>Metazoa</taxon>
        <taxon>Hemichordata</taxon>
        <taxon>Enteropneusta</taxon>
        <taxon>Harrimaniidae</taxon>
        <taxon>Saccoglossus</taxon>
    </lineage>
</organism>
<dbReference type="PANTHER" id="PTHR46485:SF4">
    <property type="entry name" value="LIM DOMAIN KINASE 1"/>
    <property type="match status" value="1"/>
</dbReference>
<feature type="domain" description="Protein kinase" evidence="13">
    <location>
        <begin position="331"/>
        <end position="595"/>
    </location>
</feature>
<dbReference type="RefSeq" id="XP_006822360.1">
    <property type="nucleotide sequence ID" value="XM_006822297.1"/>
</dbReference>
<dbReference type="InterPro" id="IPR011009">
    <property type="entry name" value="Kinase-like_dom_sf"/>
</dbReference>
<reference evidence="17" key="1">
    <citation type="submission" date="2025-08" db="UniProtKB">
        <authorList>
            <consortium name="RefSeq"/>
        </authorList>
    </citation>
    <scope>IDENTIFICATION</scope>
    <source>
        <tissue evidence="17">Testes</tissue>
    </source>
</reference>
<dbReference type="SMART" id="SM00228">
    <property type="entry name" value="PDZ"/>
    <property type="match status" value="1"/>
</dbReference>
<feature type="domain" description="PDZ" evidence="15">
    <location>
        <begin position="198"/>
        <end position="239"/>
    </location>
</feature>
<dbReference type="PROSITE" id="PS00478">
    <property type="entry name" value="LIM_DOMAIN_1"/>
    <property type="match status" value="2"/>
</dbReference>
<dbReference type="EC" id="2.7.11.1" evidence="2"/>
<comment type="similarity">
    <text evidence="1">Belongs to the protein kinase superfamily. TKL Ser/Thr protein kinase family.</text>
</comment>
<feature type="domain" description="LIM zinc-binding" evidence="14">
    <location>
        <begin position="10"/>
        <end position="69"/>
    </location>
</feature>
<dbReference type="SMART" id="SM00132">
    <property type="entry name" value="LIM"/>
    <property type="match status" value="2"/>
</dbReference>
<sequence length="655" mass="74025">MAWMLDGNSSVCMGCGQPIYDDHLVQALNGDWHSACFRCSECHCKLFDWYFEKEGVLFCQTDYWSKYGSACHGCVQLITGPVMVAGDHRYHPECFVCVNCNIYIGDGESYALVERSKLYCGRCYQQVVVPLVLSIPNSKTPHTVQLLTIPPTPEGRSCLTLSFERHVSNFISTENDDIQRKESLCVTNVTQAPGGISLSVGDRILEVNGTPIKGQSSTEIDQILKQNSKFLNLTVERDPFSSPWKLKMMKIPHHWLPGAQMRQTLHPHANRDWNLIAINALFEPNFGLLCMLLHMSTRPFTVITSPTSDLSRTHSLKSESKNHRIFRSSDLVKGEVLGRGFFGQAIKVTHKRTGEVMVMKELVKFDEEAEKNFLKEVKVLKLLDHPNVLRFIGVLYKDRRLNLVTEHIAGGTLRDIIKDVNNALPWLQRVMFARDIATGLAYLHSMDIIHRDLNSQNCLVREDKSVVVADFGLARVMIEDKRSPSEKKANNRKERKKRYTVVGNPYWMAPEMMKGKQYDESVDIFSFGIVICEIIGRVNADPDYLPRTPEFGLNVEVFKRKFCQDCPEPFIRIAELCCELDADLRPTSETLSKWLDSLAFNMENGSELTSLLEKLIPNAQVSQPPSSLTTINESSTAGLVDFSFTINVACVPTPS</sequence>
<evidence type="ECO:0000259" key="13">
    <source>
        <dbReference type="PROSITE" id="PS50011"/>
    </source>
</evidence>
<dbReference type="InterPro" id="IPR001781">
    <property type="entry name" value="Znf_LIM"/>
</dbReference>
<evidence type="ECO:0000256" key="9">
    <source>
        <dbReference type="ARBA" id="ARBA00022840"/>
    </source>
</evidence>
<dbReference type="PROSITE" id="PS50023">
    <property type="entry name" value="LIM_DOMAIN_2"/>
    <property type="match status" value="2"/>
</dbReference>
<dbReference type="CDD" id="cd06754">
    <property type="entry name" value="PDZ_LIMK-like"/>
    <property type="match status" value="1"/>
</dbReference>
<keyword evidence="16" id="KW-1185">Reference proteome</keyword>
<keyword evidence="3" id="KW-0723">Serine/threonine-protein kinase</keyword>
<evidence type="ECO:0000256" key="10">
    <source>
        <dbReference type="ARBA" id="ARBA00023038"/>
    </source>
</evidence>
<dbReference type="SUPFAM" id="SSF56112">
    <property type="entry name" value="Protein kinase-like (PK-like)"/>
    <property type="match status" value="1"/>
</dbReference>
<evidence type="ECO:0000256" key="4">
    <source>
        <dbReference type="ARBA" id="ARBA00022679"/>
    </source>
</evidence>
<keyword evidence="7" id="KW-0418">Kinase</keyword>
<evidence type="ECO:0000256" key="3">
    <source>
        <dbReference type="ARBA" id="ARBA00022527"/>
    </source>
</evidence>
<dbReference type="PANTHER" id="PTHR46485">
    <property type="entry name" value="LIM DOMAIN KINASE 1"/>
    <property type="match status" value="1"/>
</dbReference>
<feature type="binding site" evidence="12">
    <location>
        <position position="360"/>
    </location>
    <ligand>
        <name>ATP</name>
        <dbReference type="ChEBI" id="CHEBI:30616"/>
    </ligand>
</feature>
<dbReference type="Pfam" id="PF00595">
    <property type="entry name" value="PDZ"/>
    <property type="match status" value="1"/>
</dbReference>
<evidence type="ECO:0000313" key="17">
    <source>
        <dbReference type="RefSeq" id="XP_006822360.1"/>
    </source>
</evidence>
<dbReference type="GeneID" id="100371790"/>
<name>A0ABM0MQR9_SACKO</name>
<dbReference type="InterPro" id="IPR050940">
    <property type="entry name" value="Actin_reg-Ser/Thr_kinase"/>
</dbReference>
<dbReference type="InterPro" id="IPR001245">
    <property type="entry name" value="Ser-Thr/Tyr_kinase_cat_dom"/>
</dbReference>
<feature type="domain" description="LIM zinc-binding" evidence="14">
    <location>
        <begin position="70"/>
        <end position="130"/>
    </location>
</feature>
<dbReference type="SUPFAM" id="SSF50156">
    <property type="entry name" value="PDZ domain-like"/>
    <property type="match status" value="1"/>
</dbReference>
<dbReference type="CDD" id="cd09365">
    <property type="entry name" value="LIM2_LIMK"/>
    <property type="match status" value="1"/>
</dbReference>
<keyword evidence="5 11" id="KW-0479">Metal-binding</keyword>
<gene>
    <name evidence="17" type="primary">LOC100371790</name>
</gene>
<evidence type="ECO:0000256" key="6">
    <source>
        <dbReference type="ARBA" id="ARBA00022741"/>
    </source>
</evidence>
<dbReference type="SUPFAM" id="SSF57716">
    <property type="entry name" value="Glucocorticoid receptor-like (DNA-binding domain)"/>
    <property type="match status" value="3"/>
</dbReference>
<evidence type="ECO:0000259" key="14">
    <source>
        <dbReference type="PROSITE" id="PS50023"/>
    </source>
</evidence>
<dbReference type="Gene3D" id="3.30.200.20">
    <property type="entry name" value="Phosphorylase Kinase, domain 1"/>
    <property type="match status" value="1"/>
</dbReference>
<dbReference type="PROSITE" id="PS50011">
    <property type="entry name" value="PROTEIN_KINASE_DOM"/>
    <property type="match status" value="1"/>
</dbReference>
<keyword evidence="10 11" id="KW-0440">LIM domain</keyword>
<keyword evidence="8 11" id="KW-0862">Zinc</keyword>
<dbReference type="InterPro" id="IPR017441">
    <property type="entry name" value="Protein_kinase_ATP_BS"/>
</dbReference>
<dbReference type="Pfam" id="PF07714">
    <property type="entry name" value="PK_Tyr_Ser-Thr"/>
    <property type="match status" value="1"/>
</dbReference>
<dbReference type="InterPro" id="IPR001478">
    <property type="entry name" value="PDZ"/>
</dbReference>
<dbReference type="PROSITE" id="PS50106">
    <property type="entry name" value="PDZ"/>
    <property type="match status" value="1"/>
</dbReference>
<dbReference type="Pfam" id="PF00412">
    <property type="entry name" value="LIM"/>
    <property type="match status" value="2"/>
</dbReference>
<evidence type="ECO:0000313" key="16">
    <source>
        <dbReference type="Proteomes" id="UP000694865"/>
    </source>
</evidence>
<evidence type="ECO:0000256" key="5">
    <source>
        <dbReference type="ARBA" id="ARBA00022723"/>
    </source>
</evidence>